<dbReference type="Gene3D" id="3.30.565.10">
    <property type="entry name" value="Histidine kinase-like ATPase, C-terminal domain"/>
    <property type="match status" value="1"/>
</dbReference>
<proteinExistence type="predicted"/>
<evidence type="ECO:0000313" key="5">
    <source>
        <dbReference type="Proteomes" id="UP000568751"/>
    </source>
</evidence>
<dbReference type="InterPro" id="IPR004358">
    <property type="entry name" value="Sig_transdc_His_kin-like_C"/>
</dbReference>
<comment type="catalytic activity">
    <reaction evidence="1">
        <text>ATP + protein L-histidine = ADP + protein N-phospho-L-histidine.</text>
        <dbReference type="EC" id="2.7.13.3"/>
    </reaction>
</comment>
<keyword evidence="4" id="KW-0067">ATP-binding</keyword>
<dbReference type="GO" id="GO:0004673">
    <property type="term" value="F:protein histidine kinase activity"/>
    <property type="evidence" value="ECO:0007669"/>
    <property type="project" value="UniProtKB-EC"/>
</dbReference>
<organism evidence="4 5">
    <name type="scientific">Candidatus Thiodubiliella endoseptemdiera</name>
    <dbReference type="NCBI Taxonomy" id="2738886"/>
    <lineage>
        <taxon>Bacteria</taxon>
        <taxon>Pseudomonadati</taxon>
        <taxon>Pseudomonadota</taxon>
        <taxon>Gammaproteobacteria</taxon>
        <taxon>Candidatus Pseudothioglobaceae</taxon>
        <taxon>Candidatus Thiodubiliella</taxon>
    </lineage>
</organism>
<dbReference type="Pfam" id="PF02518">
    <property type="entry name" value="HATPase_c"/>
    <property type="match status" value="1"/>
</dbReference>
<dbReference type="EMBL" id="JACCHT010000001">
    <property type="protein sequence ID" value="NYT27809.1"/>
    <property type="molecule type" value="Genomic_DNA"/>
</dbReference>
<comment type="caution">
    <text evidence="4">The sequence shown here is derived from an EMBL/GenBank/DDBJ whole genome shotgun (WGS) entry which is preliminary data.</text>
</comment>
<dbReference type="InterPro" id="IPR036890">
    <property type="entry name" value="HATPase_C_sf"/>
</dbReference>
<evidence type="ECO:0000256" key="1">
    <source>
        <dbReference type="ARBA" id="ARBA00000085"/>
    </source>
</evidence>
<dbReference type="SMART" id="SM00387">
    <property type="entry name" value="HATPase_c"/>
    <property type="match status" value="1"/>
</dbReference>
<dbReference type="InterPro" id="IPR005467">
    <property type="entry name" value="His_kinase_dom"/>
</dbReference>
<keyword evidence="4" id="KW-0547">Nucleotide-binding</keyword>
<dbReference type="Proteomes" id="UP000568751">
    <property type="component" value="Unassembled WGS sequence"/>
</dbReference>
<dbReference type="InterPro" id="IPR003594">
    <property type="entry name" value="HATPase_dom"/>
</dbReference>
<reference evidence="4 5" key="1">
    <citation type="submission" date="2020-05" db="EMBL/GenBank/DDBJ databases">
        <title>Horizontal transmission and recombination maintain forever young bacterial symbiont genomes.</title>
        <authorList>
            <person name="Russell S.L."/>
            <person name="Pepper-Tunick E."/>
            <person name="Svedberg J."/>
            <person name="Byrne A."/>
            <person name="Ruelas Castillo J."/>
            <person name="Vollmers C."/>
            <person name="Beinart R.A."/>
            <person name="Corbett-Detig R."/>
        </authorList>
    </citation>
    <scope>NUCLEOTIDE SEQUENCE [LARGE SCALE GENOMIC DNA]</scope>
    <source>
        <strain evidence="4">455</strain>
    </source>
</reference>
<sequence>MNFKPMEITIILENKINNARKAKSSILNILFQINKDNLKIIFKDDGVGLNTNIKNASDVFQKGFTTTKGSGLGLHHIREIINSMNGNVSLSNNKKKGVSVTWEVKNDTNL</sequence>
<dbReference type="PROSITE" id="PS50109">
    <property type="entry name" value="HIS_KIN"/>
    <property type="match status" value="1"/>
</dbReference>
<dbReference type="PRINTS" id="PR00344">
    <property type="entry name" value="BCTRLSENSOR"/>
</dbReference>
<feature type="domain" description="Histidine kinase" evidence="3">
    <location>
        <begin position="1"/>
        <end position="108"/>
    </location>
</feature>
<evidence type="ECO:0000259" key="3">
    <source>
        <dbReference type="PROSITE" id="PS50109"/>
    </source>
</evidence>
<evidence type="ECO:0000313" key="4">
    <source>
        <dbReference type="EMBL" id="NYT27809.1"/>
    </source>
</evidence>
<dbReference type="EC" id="2.7.13.3" evidence="2"/>
<dbReference type="SUPFAM" id="SSF55874">
    <property type="entry name" value="ATPase domain of HSP90 chaperone/DNA topoisomerase II/histidine kinase"/>
    <property type="match status" value="1"/>
</dbReference>
<evidence type="ECO:0000256" key="2">
    <source>
        <dbReference type="ARBA" id="ARBA00012438"/>
    </source>
</evidence>
<dbReference type="AlphaFoldDB" id="A0A853F5H2"/>
<gene>
    <name evidence="4" type="ORF">H0A76_07865</name>
</gene>
<dbReference type="GO" id="GO:0005524">
    <property type="term" value="F:ATP binding"/>
    <property type="evidence" value="ECO:0007669"/>
    <property type="project" value="UniProtKB-KW"/>
</dbReference>
<protein>
    <recommendedName>
        <fullName evidence="2">histidine kinase</fullName>
        <ecNumber evidence="2">2.7.13.3</ecNumber>
    </recommendedName>
</protein>
<name>A0A853F5H2_9GAMM</name>
<accession>A0A853F5H2</accession>